<keyword evidence="4 5" id="KW-0067">ATP-binding</keyword>
<dbReference type="Proteomes" id="UP000494329">
    <property type="component" value="Unassembled WGS sequence"/>
</dbReference>
<evidence type="ECO:0000313" key="9">
    <source>
        <dbReference type="Proteomes" id="UP000494329"/>
    </source>
</evidence>
<dbReference type="InterPro" id="IPR011009">
    <property type="entry name" value="Kinase-like_dom_sf"/>
</dbReference>
<evidence type="ECO:0000256" key="6">
    <source>
        <dbReference type="SAM" id="MobiDB-lite"/>
    </source>
</evidence>
<evidence type="ECO:0000313" key="8">
    <source>
        <dbReference type="EMBL" id="CAB3770056.1"/>
    </source>
</evidence>
<dbReference type="RefSeq" id="WP_175114829.1">
    <property type="nucleotide sequence ID" value="NZ_CADIKF010000068.1"/>
</dbReference>
<keyword evidence="9" id="KW-1185">Reference proteome</keyword>
<feature type="domain" description="Protein kinase" evidence="7">
    <location>
        <begin position="166"/>
        <end position="445"/>
    </location>
</feature>
<dbReference type="EMBL" id="CADIKF010000068">
    <property type="protein sequence ID" value="CAB3770056.1"/>
    <property type="molecule type" value="Genomic_DNA"/>
</dbReference>
<evidence type="ECO:0000256" key="2">
    <source>
        <dbReference type="ARBA" id="ARBA00022741"/>
    </source>
</evidence>
<dbReference type="Gene3D" id="1.10.510.10">
    <property type="entry name" value="Transferase(Phosphotransferase) domain 1"/>
    <property type="match status" value="1"/>
</dbReference>
<dbReference type="InterPro" id="IPR017441">
    <property type="entry name" value="Protein_kinase_ATP_BS"/>
</dbReference>
<dbReference type="SUPFAM" id="SSF56112">
    <property type="entry name" value="Protein kinase-like (PK-like)"/>
    <property type="match status" value="1"/>
</dbReference>
<dbReference type="PANTHER" id="PTHR43289">
    <property type="entry name" value="MITOGEN-ACTIVATED PROTEIN KINASE KINASE KINASE 20-RELATED"/>
    <property type="match status" value="1"/>
</dbReference>
<evidence type="ECO:0000256" key="1">
    <source>
        <dbReference type="ARBA" id="ARBA00022679"/>
    </source>
</evidence>
<sequence>MNDLEALILAYRAHTLDLAALLDAVSARGAQPAIDHLAELAGLQRLSEEGELEPAVAGALTRCLQAAQDRVGAGVPGAHDATVVKPAPRTPSHAADAATVVQPAARHGAPDDDATVVKPASRRDTGTGTATGADSDSSRNQASWRRVAEAQSGAYASVGMLLKGRFLLERELGRGGMGVVYLARDERKVEARDRDPYVAVKVLNDEFRRHPDSLIALQREARRAQQLAHDNIVRVYDFDKDGTIVFMTMEYIDGTDLRTLIRERAYSGMSIDDAWPLIKGMARALERAHANGIVHSDFKPANVMVTREGVPKVFDFGIARAGKYGGEAVGEQTVFDAGTLGAMTPAYASLEMIEGKAPRAADDVYALGCVTFELLTGRHPFDKLSAQVALGEGRKAPVVPALTKRQNKALSDSLAFRGGERLQSADALLEGLRRRRLGERLAPYFVGAVAVAVLAAGGWALHDHLRHRHLEDVVARFSISDPRHYANEDDAARALDGLSDEQRRRIVLDQGERIQTFLLARLNEYWNPAAGRLNYAAAQHVFQVRNRFELFSTALDARRKEIDDQREAVLDDLNTQLADALENDRLSEGKPGNATDIIARMRALDPHSAWLTRPQLEQTFDTSIGRQIGQDQFNDANAWISLGLQLFPDSARLKQRRSQLTAAVTAVAAGLPVPTPGAMSVPDARNALVNLASRPAPGDDWKDAVARAMAALQNDTAPETKQAVDALADGIVVAIGRVSDPAKVQQSLDLVNVGLQYDPQSAELIEQHDRLQGLLQQQQIDRQIAGEEVASAIDSVRRAAAANNATGAQESLDRIKALQPSNPFLSGAGPQLVSAAYLNEARALCRQGKLSDAANLALQGAKALGDPAELSNAAERYDLAAAVMNARAQRVTDVDYQGLQARYDAAQATDPAGMTQLDRDLGASRGLPPGGLRDWLAQVKARVREPLNGTRTGALGVSEGGSRRAGEQA</sequence>
<dbReference type="PROSITE" id="PS00108">
    <property type="entry name" value="PROTEIN_KINASE_ST"/>
    <property type="match status" value="1"/>
</dbReference>
<feature type="compositionally biased region" description="Low complexity" evidence="6">
    <location>
        <begin position="126"/>
        <end position="135"/>
    </location>
</feature>
<feature type="region of interest" description="Disordered" evidence="6">
    <location>
        <begin position="947"/>
        <end position="969"/>
    </location>
</feature>
<dbReference type="PANTHER" id="PTHR43289:SF6">
    <property type="entry name" value="SERINE_THREONINE-PROTEIN KINASE NEKL-3"/>
    <property type="match status" value="1"/>
</dbReference>
<evidence type="ECO:0000256" key="4">
    <source>
        <dbReference type="ARBA" id="ARBA00022840"/>
    </source>
</evidence>
<feature type="compositionally biased region" description="Low complexity" evidence="6">
    <location>
        <begin position="94"/>
        <end position="105"/>
    </location>
</feature>
<gene>
    <name evidence="8" type="primary">pknD_2</name>
    <name evidence="8" type="ORF">LMG29739_05694</name>
</gene>
<reference evidence="8 9" key="1">
    <citation type="submission" date="2020-04" db="EMBL/GenBank/DDBJ databases">
        <authorList>
            <person name="De Canck E."/>
        </authorList>
    </citation>
    <scope>NUCLEOTIDE SEQUENCE [LARGE SCALE GENOMIC DNA]</scope>
    <source>
        <strain evidence="8 9">LMG 29739</strain>
    </source>
</reference>
<dbReference type="EC" id="2.7.11.1" evidence="8"/>
<dbReference type="AlphaFoldDB" id="A0A6J5EYD1"/>
<dbReference type="Gene3D" id="3.30.200.20">
    <property type="entry name" value="Phosphorylase Kinase, domain 1"/>
    <property type="match status" value="1"/>
</dbReference>
<feature type="binding site" evidence="5">
    <location>
        <position position="201"/>
    </location>
    <ligand>
        <name>ATP</name>
        <dbReference type="ChEBI" id="CHEBI:30616"/>
    </ligand>
</feature>
<feature type="region of interest" description="Disordered" evidence="6">
    <location>
        <begin position="75"/>
        <end position="142"/>
    </location>
</feature>
<evidence type="ECO:0000256" key="3">
    <source>
        <dbReference type="ARBA" id="ARBA00022777"/>
    </source>
</evidence>
<dbReference type="CDD" id="cd14014">
    <property type="entry name" value="STKc_PknB_like"/>
    <property type="match status" value="1"/>
</dbReference>
<dbReference type="PROSITE" id="PS00107">
    <property type="entry name" value="PROTEIN_KINASE_ATP"/>
    <property type="match status" value="1"/>
</dbReference>
<dbReference type="InterPro" id="IPR008271">
    <property type="entry name" value="Ser/Thr_kinase_AS"/>
</dbReference>
<keyword evidence="2 5" id="KW-0547">Nucleotide-binding</keyword>
<accession>A0A6J5EYD1</accession>
<dbReference type="GO" id="GO:0005524">
    <property type="term" value="F:ATP binding"/>
    <property type="evidence" value="ECO:0007669"/>
    <property type="project" value="UniProtKB-UniRule"/>
</dbReference>
<dbReference type="GO" id="GO:0004674">
    <property type="term" value="F:protein serine/threonine kinase activity"/>
    <property type="evidence" value="ECO:0007669"/>
    <property type="project" value="UniProtKB-EC"/>
</dbReference>
<protein>
    <submittedName>
        <fullName evidence="8">Serine/threonine-protein kinase PknD</fullName>
        <ecNumber evidence="8">2.7.11.1</ecNumber>
    </submittedName>
</protein>
<dbReference type="PROSITE" id="PS50011">
    <property type="entry name" value="PROTEIN_KINASE_DOM"/>
    <property type="match status" value="1"/>
</dbReference>
<proteinExistence type="predicted"/>
<keyword evidence="1 8" id="KW-0808">Transferase</keyword>
<dbReference type="Pfam" id="PF00069">
    <property type="entry name" value="Pkinase"/>
    <property type="match status" value="1"/>
</dbReference>
<name>A0A6J5EYD1_9BURK</name>
<evidence type="ECO:0000259" key="7">
    <source>
        <dbReference type="PROSITE" id="PS50011"/>
    </source>
</evidence>
<dbReference type="InterPro" id="IPR000719">
    <property type="entry name" value="Prot_kinase_dom"/>
</dbReference>
<keyword evidence="3 8" id="KW-0418">Kinase</keyword>
<organism evidence="8 9">
    <name type="scientific">Paraburkholderia solisilvae</name>
    <dbReference type="NCBI Taxonomy" id="624376"/>
    <lineage>
        <taxon>Bacteria</taxon>
        <taxon>Pseudomonadati</taxon>
        <taxon>Pseudomonadota</taxon>
        <taxon>Betaproteobacteria</taxon>
        <taxon>Burkholderiales</taxon>
        <taxon>Burkholderiaceae</taxon>
        <taxon>Paraburkholderia</taxon>
    </lineage>
</organism>
<evidence type="ECO:0000256" key="5">
    <source>
        <dbReference type="PROSITE-ProRule" id="PRU10141"/>
    </source>
</evidence>